<reference evidence="1" key="1">
    <citation type="submission" date="2018-05" db="EMBL/GenBank/DDBJ databases">
        <authorList>
            <person name="Lanie J.A."/>
            <person name="Ng W.-L."/>
            <person name="Kazmierczak K.M."/>
            <person name="Andrzejewski T.M."/>
            <person name="Davidsen T.M."/>
            <person name="Wayne K.J."/>
            <person name="Tettelin H."/>
            <person name="Glass J.I."/>
            <person name="Rusch D."/>
            <person name="Podicherti R."/>
            <person name="Tsui H.-C.T."/>
            <person name="Winkler M.E."/>
        </authorList>
    </citation>
    <scope>NUCLEOTIDE SEQUENCE</scope>
</reference>
<evidence type="ECO:0008006" key="2">
    <source>
        <dbReference type="Google" id="ProtNLM"/>
    </source>
</evidence>
<sequence>MKEILLSKTMIIHLKLSIHKVLLSLLCFILINGCAQVPQYSSLYDLKDVEKQRHNFKNGDYTALQLLTEIYKDNNQSYEVRLAAIRALSESRHPMIINDIQSSVRNASLIELDLMQEAIKILISFKEISSTDSLIAALNATEEKSMEIRASILNAIGENGTKDEVHLLIKLYDVNKRRNAQMNSLLTTTLGEMGDDKVIPILMEIAKNKNLPIDVRSRSVEILSKKQAPELVDFFVEMLGDPISRDKVNEYAFDVMGEIPEERMMLALIEAYQVGRHKYYSLLNTIINSLDHYDHPEIKSVYLEIAQTSDFPSNIRLKAFKGLTRFSDPEVIDGVVELLNDPANYIYYNEIISMLHEFGMYENYQDKLRIAAYNAMRKEAGFIDFGQE</sequence>
<dbReference type="InterPro" id="IPR011989">
    <property type="entry name" value="ARM-like"/>
</dbReference>
<protein>
    <recommendedName>
        <fullName evidence="2">HEAT repeat domain-containing protein</fullName>
    </recommendedName>
</protein>
<evidence type="ECO:0000313" key="1">
    <source>
        <dbReference type="EMBL" id="SVB10186.1"/>
    </source>
</evidence>
<dbReference type="InterPro" id="IPR016024">
    <property type="entry name" value="ARM-type_fold"/>
</dbReference>
<accession>A0A382B8T0</accession>
<proteinExistence type="predicted"/>
<organism evidence="1">
    <name type="scientific">marine metagenome</name>
    <dbReference type="NCBI Taxonomy" id="408172"/>
    <lineage>
        <taxon>unclassified sequences</taxon>
        <taxon>metagenomes</taxon>
        <taxon>ecological metagenomes</taxon>
    </lineage>
</organism>
<gene>
    <name evidence="1" type="ORF">METZ01_LOCUS163040</name>
</gene>
<dbReference type="EMBL" id="UINC01028712">
    <property type="protein sequence ID" value="SVB10186.1"/>
    <property type="molecule type" value="Genomic_DNA"/>
</dbReference>
<dbReference type="SUPFAM" id="SSF48371">
    <property type="entry name" value="ARM repeat"/>
    <property type="match status" value="1"/>
</dbReference>
<dbReference type="AlphaFoldDB" id="A0A382B8T0"/>
<dbReference type="Gene3D" id="1.25.10.10">
    <property type="entry name" value="Leucine-rich Repeat Variant"/>
    <property type="match status" value="1"/>
</dbReference>
<name>A0A382B8T0_9ZZZZ</name>